<evidence type="ECO:0000259" key="1">
    <source>
        <dbReference type="Pfam" id="PF04471"/>
    </source>
</evidence>
<keyword evidence="2" id="KW-0255">Endonuclease</keyword>
<reference evidence="2 3" key="1">
    <citation type="submission" date="2022-12" db="EMBL/GenBank/DDBJ databases">
        <authorList>
            <person name="Muema E."/>
        </authorList>
    </citation>
    <scope>NUCLEOTIDE SEQUENCE [LARGE SCALE GENOMIC DNA]</scope>
    <source>
        <strain evidence="3">1326</strain>
    </source>
</reference>
<keyword evidence="2" id="KW-0540">Nuclease</keyword>
<evidence type="ECO:0000313" key="3">
    <source>
        <dbReference type="Proteomes" id="UP001387293"/>
    </source>
</evidence>
<evidence type="ECO:0000313" key="2">
    <source>
        <dbReference type="EMBL" id="MEI9407646.1"/>
    </source>
</evidence>
<dbReference type="InterPro" id="IPR011856">
    <property type="entry name" value="tRNA_endonuc-like_dom_sf"/>
</dbReference>
<dbReference type="SUPFAM" id="SSF52980">
    <property type="entry name" value="Restriction endonuclease-like"/>
    <property type="match status" value="1"/>
</dbReference>
<dbReference type="GO" id="GO:0004519">
    <property type="term" value="F:endonuclease activity"/>
    <property type="evidence" value="ECO:0007669"/>
    <property type="project" value="UniProtKB-KW"/>
</dbReference>
<keyword evidence="3" id="KW-1185">Reference proteome</keyword>
<keyword evidence="2" id="KW-0378">Hydrolase</keyword>
<sequence length="178" mass="19406">MPLIDAATVQGFVDVALDITATTTQRGRALEDLAAYVFALIPGISITHRNVMNVFATEEVDVAIFNEGDQAGFHYLPTIILIECKNWSNPVSSIEISWFLNKLRSRGLDFGVLIATNGITGDANELTAAHQLVAAALLERRRLVVMTIDEIRALANTDELSVLVKRKLCDLAVRGTIA</sequence>
<name>A0ABU8KPL2_9HYPH</name>
<gene>
    <name evidence="2" type="ORF">O7A60_02485</name>
</gene>
<comment type="caution">
    <text evidence="2">The sequence shown here is derived from an EMBL/GenBank/DDBJ whole genome shotgun (WGS) entry which is preliminary data.</text>
</comment>
<dbReference type="EMBL" id="JAPYKS010000001">
    <property type="protein sequence ID" value="MEI9407646.1"/>
    <property type="molecule type" value="Genomic_DNA"/>
</dbReference>
<feature type="domain" description="Restriction endonuclease type IV Mrr" evidence="1">
    <location>
        <begin position="57"/>
        <end position="144"/>
    </location>
</feature>
<dbReference type="InterPro" id="IPR007560">
    <property type="entry name" value="Restrct_endonuc_IV_Mrr"/>
</dbReference>
<organism evidence="2 3">
    <name type="scientific">Mesorhizobium salmacidum</name>
    <dbReference type="NCBI Taxonomy" id="3015171"/>
    <lineage>
        <taxon>Bacteria</taxon>
        <taxon>Pseudomonadati</taxon>
        <taxon>Pseudomonadota</taxon>
        <taxon>Alphaproteobacteria</taxon>
        <taxon>Hyphomicrobiales</taxon>
        <taxon>Phyllobacteriaceae</taxon>
        <taxon>Mesorhizobium</taxon>
    </lineage>
</organism>
<accession>A0ABU8KPL2</accession>
<dbReference type="InterPro" id="IPR011335">
    <property type="entry name" value="Restrct_endonuc-II-like"/>
</dbReference>
<dbReference type="GO" id="GO:0016787">
    <property type="term" value="F:hydrolase activity"/>
    <property type="evidence" value="ECO:0007669"/>
    <property type="project" value="UniProtKB-KW"/>
</dbReference>
<dbReference type="Pfam" id="PF04471">
    <property type="entry name" value="Mrr_cat"/>
    <property type="match status" value="1"/>
</dbReference>
<dbReference type="EC" id="3.1.21.-" evidence="2"/>
<dbReference type="RefSeq" id="WP_337104852.1">
    <property type="nucleotide sequence ID" value="NZ_JAPYKS010000001.1"/>
</dbReference>
<dbReference type="Gene3D" id="3.40.1350.10">
    <property type="match status" value="1"/>
</dbReference>
<protein>
    <submittedName>
        <fullName evidence="2">Restriction endonuclease</fullName>
        <ecNumber evidence="2">3.1.21.-</ecNumber>
    </submittedName>
</protein>
<proteinExistence type="predicted"/>
<dbReference type="Proteomes" id="UP001387293">
    <property type="component" value="Unassembled WGS sequence"/>
</dbReference>